<dbReference type="AlphaFoldDB" id="R6TQF3"/>
<evidence type="ECO:0000313" key="2">
    <source>
        <dbReference type="Proteomes" id="UP000017938"/>
    </source>
</evidence>
<evidence type="ECO:0000313" key="1">
    <source>
        <dbReference type="EMBL" id="CDC70111.1"/>
    </source>
</evidence>
<reference evidence="1" key="1">
    <citation type="submission" date="2012-11" db="EMBL/GenBank/DDBJ databases">
        <title>Dependencies among metagenomic species, viruses, plasmids and units of genetic variation.</title>
        <authorList>
            <person name="Nielsen H.B."/>
            <person name="Almeida M."/>
            <person name="Juncker A.S."/>
            <person name="Rasmussen S."/>
            <person name="Li J."/>
            <person name="Sunagawa S."/>
            <person name="Plichta D."/>
            <person name="Gautier L."/>
            <person name="Le Chatelier E."/>
            <person name="Peletier E."/>
            <person name="Bonde I."/>
            <person name="Nielsen T."/>
            <person name="Manichanh C."/>
            <person name="Arumugam M."/>
            <person name="Batto J."/>
            <person name="Santos M.B.Q.D."/>
            <person name="Blom N."/>
            <person name="Borruel N."/>
            <person name="Burgdorf K.S."/>
            <person name="Boumezbeur F."/>
            <person name="Casellas F."/>
            <person name="Dore J."/>
            <person name="Guarner F."/>
            <person name="Hansen T."/>
            <person name="Hildebrand F."/>
            <person name="Kaas R.S."/>
            <person name="Kennedy S."/>
            <person name="Kristiansen K."/>
            <person name="Kultima J.R."/>
            <person name="Leonard P."/>
            <person name="Levenez F."/>
            <person name="Lund O."/>
            <person name="Moumen B."/>
            <person name="Le Paslier D."/>
            <person name="Pons N."/>
            <person name="Pedersen O."/>
            <person name="Prifti E."/>
            <person name="Qin J."/>
            <person name="Raes J."/>
            <person name="Tap J."/>
            <person name="Tims S."/>
            <person name="Ussery D.W."/>
            <person name="Yamada T."/>
            <person name="MetaHit consortium"/>
            <person name="Renault P."/>
            <person name="Sicheritz-Ponten T."/>
            <person name="Bork P."/>
            <person name="Wang J."/>
            <person name="Brunak S."/>
            <person name="Ehrlich S.D."/>
        </authorList>
    </citation>
    <scope>NUCLEOTIDE SEQUENCE [LARGE SCALE GENOMIC DNA]</scope>
</reference>
<organism evidence="1 2">
    <name type="scientific">Candidatus Colimorpha enterica</name>
    <dbReference type="NCBI Taxonomy" id="3083063"/>
    <lineage>
        <taxon>Bacteria</taxon>
        <taxon>Pseudomonadati</taxon>
        <taxon>Bacteroidota</taxon>
        <taxon>Bacteroidia</taxon>
        <taxon>Bacteroidales</taxon>
        <taxon>Candidatus Colimorpha</taxon>
    </lineage>
</organism>
<protein>
    <submittedName>
        <fullName evidence="1">Uncharacterized protein</fullName>
    </submittedName>
</protein>
<gene>
    <name evidence="1" type="ORF">BN580_00672</name>
</gene>
<dbReference type="EMBL" id="CBFW010000022">
    <property type="protein sequence ID" value="CDC70111.1"/>
    <property type="molecule type" value="Genomic_DNA"/>
</dbReference>
<name>R6TQF3_9BACT</name>
<dbReference type="Proteomes" id="UP000017938">
    <property type="component" value="Unassembled WGS sequence"/>
</dbReference>
<comment type="caution">
    <text evidence="1">The sequence shown here is derived from an EMBL/GenBank/DDBJ whole genome shotgun (WGS) entry which is preliminary data.</text>
</comment>
<proteinExistence type="predicted"/>
<accession>R6TQF3</accession>
<sequence>MISLINHLIQLSACRKKWIGICADISRQTNRAVVFYGDLTPDTFSGADEEYRKSVCVMFQSYVTTTSFYTVWRKSTVKRRTKRYAIST</sequence>